<protein>
    <submittedName>
        <fullName evidence="4">Uncharacterized protein LOC100906295</fullName>
    </submittedName>
</protein>
<feature type="chain" id="PRO_5042481992" evidence="2">
    <location>
        <begin position="24"/>
        <end position="486"/>
    </location>
</feature>
<evidence type="ECO:0000313" key="3">
    <source>
        <dbReference type="Proteomes" id="UP000694867"/>
    </source>
</evidence>
<feature type="region of interest" description="Disordered" evidence="1">
    <location>
        <begin position="29"/>
        <end position="160"/>
    </location>
</feature>
<evidence type="ECO:0000256" key="2">
    <source>
        <dbReference type="SAM" id="SignalP"/>
    </source>
</evidence>
<name>A0AAJ6QQJ8_9ACAR</name>
<dbReference type="RefSeq" id="XP_003740787.1">
    <property type="nucleotide sequence ID" value="XM_003740739.1"/>
</dbReference>
<feature type="region of interest" description="Disordered" evidence="1">
    <location>
        <begin position="409"/>
        <end position="438"/>
    </location>
</feature>
<keyword evidence="2" id="KW-0732">Signal</keyword>
<feature type="compositionally biased region" description="Low complexity" evidence="1">
    <location>
        <begin position="117"/>
        <end position="133"/>
    </location>
</feature>
<gene>
    <name evidence="4" type="primary">LOC100906295</name>
</gene>
<sequence length="486" mass="54296">MKSLYSTVLSLCIVIAFVSGASCQYRDSPEEQSASASDEDGTGGDDSATDYSNGFESSEDDADTGTTVLNSDQRDGEESGPSLRASTVLPRISPSLTNHILDVSPKNPDESPVVVKSESGPGSRGGPRLPYPSRADDDENQSDGDDEFNQSDDGSTSVRGSEVDYINRLREMVGWPSVLRHSPPFLQSLFDERSKLQAKLLEMEKERIKLRTILSQIKGILNTMHERSSWGTSNMTSHETRIARLRNLFLILGAITNFTPLTHDQLAKFNYDVGLFDPKITEDGKNAFAQRISTLLRNRFPLGRYSELNHNEIRNSYPPVFLRSHHATNPQELPRETVEMKLHRLRNIYLLVRPLVTGEKLTSEELRELSESRDGFFEPGVNDTRKIEIITRIAESIRTSHLSQKLIEGSRLRSMKATSAPTTTETASTSRAPPTSYSHNSVLVIRMAPKRDDDSMHISGKIQMDLKIEGDMRPEERDNGLLSKLL</sequence>
<dbReference type="Proteomes" id="UP000694867">
    <property type="component" value="Unplaced"/>
</dbReference>
<dbReference type="GeneID" id="100906295"/>
<dbReference type="PROSITE" id="PS51257">
    <property type="entry name" value="PROKAR_LIPOPROTEIN"/>
    <property type="match status" value="1"/>
</dbReference>
<proteinExistence type="predicted"/>
<accession>A0AAJ6QQJ8</accession>
<evidence type="ECO:0000256" key="1">
    <source>
        <dbReference type="SAM" id="MobiDB-lite"/>
    </source>
</evidence>
<reference evidence="4" key="1">
    <citation type="submission" date="2025-08" db="UniProtKB">
        <authorList>
            <consortium name="RefSeq"/>
        </authorList>
    </citation>
    <scope>IDENTIFICATION</scope>
</reference>
<feature type="compositionally biased region" description="Low complexity" evidence="1">
    <location>
        <begin position="417"/>
        <end position="436"/>
    </location>
</feature>
<organism evidence="3 4">
    <name type="scientific">Galendromus occidentalis</name>
    <name type="common">western predatory mite</name>
    <dbReference type="NCBI Taxonomy" id="34638"/>
    <lineage>
        <taxon>Eukaryota</taxon>
        <taxon>Metazoa</taxon>
        <taxon>Ecdysozoa</taxon>
        <taxon>Arthropoda</taxon>
        <taxon>Chelicerata</taxon>
        <taxon>Arachnida</taxon>
        <taxon>Acari</taxon>
        <taxon>Parasitiformes</taxon>
        <taxon>Mesostigmata</taxon>
        <taxon>Gamasina</taxon>
        <taxon>Phytoseioidea</taxon>
        <taxon>Phytoseiidae</taxon>
        <taxon>Typhlodrominae</taxon>
        <taxon>Galendromus</taxon>
    </lineage>
</organism>
<keyword evidence="3" id="KW-1185">Reference proteome</keyword>
<evidence type="ECO:0000313" key="4">
    <source>
        <dbReference type="RefSeq" id="XP_003740787.1"/>
    </source>
</evidence>
<dbReference type="KEGG" id="goe:100906295"/>
<dbReference type="AlphaFoldDB" id="A0AAJ6QQJ8"/>
<feature type="compositionally biased region" description="Acidic residues" evidence="1">
    <location>
        <begin position="136"/>
        <end position="150"/>
    </location>
</feature>
<feature type="signal peptide" evidence="2">
    <location>
        <begin position="1"/>
        <end position="23"/>
    </location>
</feature>